<keyword evidence="2" id="KW-0808">Transferase</keyword>
<dbReference type="Gene3D" id="3.90.470.20">
    <property type="entry name" value="4'-phosphopantetheinyl transferase domain"/>
    <property type="match status" value="2"/>
</dbReference>
<reference evidence="4 5" key="1">
    <citation type="submission" date="2018-02" db="EMBL/GenBank/DDBJ databases">
        <title>novel marine gammaproteobacteria from coastal saline agro ecosystem.</title>
        <authorList>
            <person name="Krishnan R."/>
            <person name="Ramesh Kumar N."/>
        </authorList>
    </citation>
    <scope>NUCLEOTIDE SEQUENCE [LARGE SCALE GENOMIC DNA]</scope>
    <source>
        <strain evidence="4 5">228</strain>
    </source>
</reference>
<dbReference type="EMBL" id="PRLP01000091">
    <property type="protein sequence ID" value="PPC75457.1"/>
    <property type="molecule type" value="Genomic_DNA"/>
</dbReference>
<dbReference type="InterPro" id="IPR050559">
    <property type="entry name" value="P-Pant_transferase_sf"/>
</dbReference>
<sequence length="286" mass="31183">MPVSAPTPFADTARTFTLLPGTVWLLLVDVGEDAQLDAMTDWLKVLSDSECQQVARLKRPADRRAKAAAHALKRLALAAIRRCSPEQLHFSALPSGKPCLVDGPAFNLSHTQGHVALAIAAAGMEVGVDIEHRLRPRVDRELAVTAFGEQVAATLPDELSEDFAEAFFHQWTCREAVAKADGQGLGIGLERIQLHSEGQVLSAQVDQQQWRLYCQDVSPCHRLALAIAGVAERDVNVVSLSARQLSNWCDDLHWLSGANLHSCQSRLKTVHSSANSFFCQGRLPAL</sequence>
<evidence type="ECO:0000313" key="5">
    <source>
        <dbReference type="Proteomes" id="UP000238196"/>
    </source>
</evidence>
<dbReference type="SUPFAM" id="SSF56214">
    <property type="entry name" value="4'-phosphopantetheinyl transferase"/>
    <property type="match status" value="2"/>
</dbReference>
<gene>
    <name evidence="4" type="ORF">C4K68_20450</name>
</gene>
<evidence type="ECO:0000313" key="4">
    <source>
        <dbReference type="EMBL" id="PPC75457.1"/>
    </source>
</evidence>
<dbReference type="InterPro" id="IPR008278">
    <property type="entry name" value="4-PPantetheinyl_Trfase_dom"/>
</dbReference>
<feature type="domain" description="4'-phosphopantetheinyl transferase" evidence="3">
    <location>
        <begin position="126"/>
        <end position="226"/>
    </location>
</feature>
<comment type="similarity">
    <text evidence="1">Belongs to the P-Pant transferase superfamily. Gsp/Sfp/HetI/AcpT family.</text>
</comment>
<accession>A0A2S5KKU2</accession>
<dbReference type="PANTHER" id="PTHR12215:SF10">
    <property type="entry name" value="L-AMINOADIPATE-SEMIALDEHYDE DEHYDROGENASE-PHOSPHOPANTETHEINYL TRANSFERASE"/>
    <property type="match status" value="1"/>
</dbReference>
<dbReference type="GO" id="GO:0019878">
    <property type="term" value="P:lysine biosynthetic process via aminoadipic acid"/>
    <property type="evidence" value="ECO:0007669"/>
    <property type="project" value="TreeGrafter"/>
</dbReference>
<organism evidence="4 5">
    <name type="scientific">Proteobacteria bacterium 228</name>
    <dbReference type="NCBI Taxonomy" id="2083153"/>
    <lineage>
        <taxon>Bacteria</taxon>
        <taxon>Pseudomonadati</taxon>
        <taxon>Pseudomonadota</taxon>
    </lineage>
</organism>
<dbReference type="Pfam" id="PF01648">
    <property type="entry name" value="ACPS"/>
    <property type="match status" value="1"/>
</dbReference>
<dbReference type="GO" id="GO:0005829">
    <property type="term" value="C:cytosol"/>
    <property type="evidence" value="ECO:0007669"/>
    <property type="project" value="TreeGrafter"/>
</dbReference>
<comment type="caution">
    <text evidence="4">The sequence shown here is derived from an EMBL/GenBank/DDBJ whole genome shotgun (WGS) entry which is preliminary data.</text>
</comment>
<evidence type="ECO:0000256" key="2">
    <source>
        <dbReference type="ARBA" id="ARBA00022679"/>
    </source>
</evidence>
<dbReference type="GO" id="GO:0008897">
    <property type="term" value="F:holo-[acyl-carrier-protein] synthase activity"/>
    <property type="evidence" value="ECO:0007669"/>
    <property type="project" value="InterPro"/>
</dbReference>
<proteinExistence type="inferred from homology"/>
<evidence type="ECO:0000256" key="1">
    <source>
        <dbReference type="ARBA" id="ARBA00010990"/>
    </source>
</evidence>
<dbReference type="AlphaFoldDB" id="A0A2S5KKU2"/>
<dbReference type="PANTHER" id="PTHR12215">
    <property type="entry name" value="PHOSPHOPANTETHEINE TRANSFERASE"/>
    <property type="match status" value="1"/>
</dbReference>
<protein>
    <recommendedName>
        <fullName evidence="3">4'-phosphopantetheinyl transferase domain-containing protein</fullName>
    </recommendedName>
</protein>
<dbReference type="Proteomes" id="UP000238196">
    <property type="component" value="Unassembled WGS sequence"/>
</dbReference>
<dbReference type="GO" id="GO:0000287">
    <property type="term" value="F:magnesium ion binding"/>
    <property type="evidence" value="ECO:0007669"/>
    <property type="project" value="InterPro"/>
</dbReference>
<evidence type="ECO:0000259" key="3">
    <source>
        <dbReference type="Pfam" id="PF01648"/>
    </source>
</evidence>
<name>A0A2S5KKU2_9PROT</name>
<dbReference type="InterPro" id="IPR037143">
    <property type="entry name" value="4-PPantetheinyl_Trfase_dom_sf"/>
</dbReference>